<dbReference type="Proteomes" id="UP000325081">
    <property type="component" value="Unassembled WGS sequence"/>
</dbReference>
<accession>A0A5A7PAV6</accession>
<evidence type="ECO:0000313" key="2">
    <source>
        <dbReference type="EMBL" id="GER29870.1"/>
    </source>
</evidence>
<feature type="region of interest" description="Disordered" evidence="1">
    <location>
        <begin position="220"/>
        <end position="287"/>
    </location>
</feature>
<protein>
    <submittedName>
        <fullName evidence="2">ARM repeat superfamily protein</fullName>
    </submittedName>
</protein>
<organism evidence="2 3">
    <name type="scientific">Striga asiatica</name>
    <name type="common">Asiatic witchweed</name>
    <name type="synonym">Buchnera asiatica</name>
    <dbReference type="NCBI Taxonomy" id="4170"/>
    <lineage>
        <taxon>Eukaryota</taxon>
        <taxon>Viridiplantae</taxon>
        <taxon>Streptophyta</taxon>
        <taxon>Embryophyta</taxon>
        <taxon>Tracheophyta</taxon>
        <taxon>Spermatophyta</taxon>
        <taxon>Magnoliopsida</taxon>
        <taxon>eudicotyledons</taxon>
        <taxon>Gunneridae</taxon>
        <taxon>Pentapetalae</taxon>
        <taxon>asterids</taxon>
        <taxon>lamiids</taxon>
        <taxon>Lamiales</taxon>
        <taxon>Orobanchaceae</taxon>
        <taxon>Buchnereae</taxon>
        <taxon>Striga</taxon>
    </lineage>
</organism>
<reference evidence="3" key="1">
    <citation type="journal article" date="2019" name="Curr. Biol.">
        <title>Genome Sequence of Striga asiatica Provides Insight into the Evolution of Plant Parasitism.</title>
        <authorList>
            <person name="Yoshida S."/>
            <person name="Kim S."/>
            <person name="Wafula E.K."/>
            <person name="Tanskanen J."/>
            <person name="Kim Y.M."/>
            <person name="Honaas L."/>
            <person name="Yang Z."/>
            <person name="Spallek T."/>
            <person name="Conn C.E."/>
            <person name="Ichihashi Y."/>
            <person name="Cheong K."/>
            <person name="Cui S."/>
            <person name="Der J.P."/>
            <person name="Gundlach H."/>
            <person name="Jiao Y."/>
            <person name="Hori C."/>
            <person name="Ishida J.K."/>
            <person name="Kasahara H."/>
            <person name="Kiba T."/>
            <person name="Kim M.S."/>
            <person name="Koo N."/>
            <person name="Laohavisit A."/>
            <person name="Lee Y.H."/>
            <person name="Lumba S."/>
            <person name="McCourt P."/>
            <person name="Mortimer J.C."/>
            <person name="Mutuku J.M."/>
            <person name="Nomura T."/>
            <person name="Sasaki-Sekimoto Y."/>
            <person name="Seto Y."/>
            <person name="Wang Y."/>
            <person name="Wakatake T."/>
            <person name="Sakakibara H."/>
            <person name="Demura T."/>
            <person name="Yamaguchi S."/>
            <person name="Yoneyama K."/>
            <person name="Manabe R.I."/>
            <person name="Nelson D.C."/>
            <person name="Schulman A.H."/>
            <person name="Timko M.P."/>
            <person name="dePamphilis C.W."/>
            <person name="Choi D."/>
            <person name="Shirasu K."/>
        </authorList>
    </citation>
    <scope>NUCLEOTIDE SEQUENCE [LARGE SCALE GENOMIC DNA]</scope>
    <source>
        <strain evidence="3">cv. UVA1</strain>
    </source>
</reference>
<name>A0A5A7PAV6_STRAF</name>
<gene>
    <name evidence="2" type="ORF">STAS_05769</name>
</gene>
<sequence length="632" mass="68503">MALVPDIEISRCQERSKHPPNPTAIPPNSHSASRTDSSASGTDFPSHATSPDSTAPSAETSTPENPRPLLSTSPPRKHCPSASASPDSPASPHVSESVSFLSFGGNLYVPGSPVSLASDGGRGNTSFKSLRLSRCPNFPRLSKPTPLTSISFDSWPRMPRDFKPGARAKTSSVQLSGDIAERVCRPPTIIVASFFFLDLESGPGSDVDAFVFTRGQDLAADREDEKSEVDEVGEAGGESREDQRASVQDAEELESGGDGRDVLGGEGSLVGGEGEEGADAAAAEAVEGRDRIETPDLVEELLLRCLLLAELAEHVVNAASLDFAVRFQSSHHHQVPTHEILQAYKPPHGDLEIFRKHPKVEKASFEVVRQVIVAHIYEAIHTLLLVHGNKRIHTLRHPLPPFGPLLEQNTSDHHHRQRESLALVRNMPPVPHELIRTFLRPKSLPPKQLPALVRSQEPKVMRLGARVGMLGDFPHAARDQYSAAPAVSREGGLEVVPGLLGPHVVKDDQVLILVERAADLGRQLLVVHFVGCVRDAGDGGEDGEEDFPAAVVLRDVGPSSAVELVTDVTVTVYHLGEGRLAEARHADYRDDLELGGTLGEEFDHFVGFVLETDHVVFLDDWRLWKKNGGERL</sequence>
<proteinExistence type="predicted"/>
<feature type="region of interest" description="Disordered" evidence="1">
    <location>
        <begin position="1"/>
        <end position="96"/>
    </location>
</feature>
<dbReference type="EMBL" id="BKCP01004294">
    <property type="protein sequence ID" value="GER29870.1"/>
    <property type="molecule type" value="Genomic_DNA"/>
</dbReference>
<evidence type="ECO:0000256" key="1">
    <source>
        <dbReference type="SAM" id="MobiDB-lite"/>
    </source>
</evidence>
<feature type="compositionally biased region" description="Low complexity" evidence="1">
    <location>
        <begin position="80"/>
        <end position="92"/>
    </location>
</feature>
<evidence type="ECO:0000313" key="3">
    <source>
        <dbReference type="Proteomes" id="UP000325081"/>
    </source>
</evidence>
<comment type="caution">
    <text evidence="2">The sequence shown here is derived from an EMBL/GenBank/DDBJ whole genome shotgun (WGS) entry which is preliminary data.</text>
</comment>
<dbReference type="AlphaFoldDB" id="A0A5A7PAV6"/>
<feature type="compositionally biased region" description="Polar residues" evidence="1">
    <location>
        <begin position="47"/>
        <end position="74"/>
    </location>
</feature>
<feature type="compositionally biased region" description="Basic and acidic residues" evidence="1">
    <location>
        <begin position="8"/>
        <end position="17"/>
    </location>
</feature>
<feature type="compositionally biased region" description="Low complexity" evidence="1">
    <location>
        <begin position="29"/>
        <end position="43"/>
    </location>
</feature>
<keyword evidence="3" id="KW-1185">Reference proteome</keyword>